<protein>
    <submittedName>
        <fullName evidence="2">Uncharacterized protein</fullName>
    </submittedName>
</protein>
<evidence type="ECO:0000313" key="3">
    <source>
        <dbReference type="Proteomes" id="UP000467841"/>
    </source>
</evidence>
<sequence length="219" mass="24370">MQVKAGLLSRGVCVWSLGNPPCIEVLDSLKRSYNQKSGDCPDGSIENQRPTAQSGWPRNYCFTLGQISSVRLKSRPKSKPFGRPQSRPGKLKPAVGHATTSRHSRARPCARAGKQRLAAAQLSRVPRRRSVRPGNYVPRPAERFHRPSLHPSDQRPTTHPSGPDRRSDTATTRFRPIVPTDRPNAAVDPKPVLKPDFIFSRPGLTLSRLKRPSTIYIAF</sequence>
<proteinExistence type="predicted"/>
<evidence type="ECO:0000313" key="2">
    <source>
        <dbReference type="EMBL" id="CAA7040822.1"/>
    </source>
</evidence>
<evidence type="ECO:0000256" key="1">
    <source>
        <dbReference type="SAM" id="MobiDB-lite"/>
    </source>
</evidence>
<dbReference type="EMBL" id="CACVBM020001235">
    <property type="protein sequence ID" value="CAA7040822.1"/>
    <property type="molecule type" value="Genomic_DNA"/>
</dbReference>
<name>A0A6D2JLJ5_9BRAS</name>
<gene>
    <name evidence="2" type="ORF">MERR_LOCUS28057</name>
</gene>
<keyword evidence="3" id="KW-1185">Reference proteome</keyword>
<dbReference type="Proteomes" id="UP000467841">
    <property type="component" value="Unassembled WGS sequence"/>
</dbReference>
<feature type="region of interest" description="Disordered" evidence="1">
    <location>
        <begin position="72"/>
        <end position="188"/>
    </location>
</feature>
<accession>A0A6D2JLJ5</accession>
<comment type="caution">
    <text evidence="2">The sequence shown here is derived from an EMBL/GenBank/DDBJ whole genome shotgun (WGS) entry which is preliminary data.</text>
</comment>
<reference evidence="2" key="1">
    <citation type="submission" date="2020-01" db="EMBL/GenBank/DDBJ databases">
        <authorList>
            <person name="Mishra B."/>
        </authorList>
    </citation>
    <scope>NUCLEOTIDE SEQUENCE [LARGE SCALE GENOMIC DNA]</scope>
</reference>
<organism evidence="2 3">
    <name type="scientific">Microthlaspi erraticum</name>
    <dbReference type="NCBI Taxonomy" id="1685480"/>
    <lineage>
        <taxon>Eukaryota</taxon>
        <taxon>Viridiplantae</taxon>
        <taxon>Streptophyta</taxon>
        <taxon>Embryophyta</taxon>
        <taxon>Tracheophyta</taxon>
        <taxon>Spermatophyta</taxon>
        <taxon>Magnoliopsida</taxon>
        <taxon>eudicotyledons</taxon>
        <taxon>Gunneridae</taxon>
        <taxon>Pentapetalae</taxon>
        <taxon>rosids</taxon>
        <taxon>malvids</taxon>
        <taxon>Brassicales</taxon>
        <taxon>Brassicaceae</taxon>
        <taxon>Coluteocarpeae</taxon>
        <taxon>Microthlaspi</taxon>
    </lineage>
</organism>
<dbReference type="AlphaFoldDB" id="A0A6D2JLJ5"/>